<dbReference type="STRING" id="1434232.MAIT1_03126"/>
<dbReference type="RefSeq" id="WP_085441642.1">
    <property type="nucleotide sequence ID" value="NZ_LVJN01000018.1"/>
</dbReference>
<keyword evidence="2" id="KW-0472">Membrane</keyword>
<sequence>MSDEEYDLDDEEESVARRRKLLGVNKSHMIALLGILGVTVLLAVLDATGVLSSREIFARREVAPKQMDGDLGEKQGKGGMSNTSAQAGEEKPASTKKAGKNAAPLPANAKQRQPRAQDKAVASTKQQGRGGMSAMQKAGPAPQPGQKVSLGAARVGVNDNYFPVCPPNTRRVLSDINNHSDKPIENASVDVEFYNRKGEVVLVRRVNPLAVSGGVFGDVTRPLKPGEKRLFAASIDHVPNNWSGEVKTSLSGPANHARSLAYLFGGR</sequence>
<keyword evidence="2" id="KW-0812">Transmembrane</keyword>
<keyword evidence="2" id="KW-1133">Transmembrane helix</keyword>
<feature type="transmembrane region" description="Helical" evidence="2">
    <location>
        <begin position="29"/>
        <end position="51"/>
    </location>
</feature>
<name>A0A1Y2K6M2_9PROT</name>
<dbReference type="AlphaFoldDB" id="A0A1Y2K6M2"/>
<evidence type="ECO:0000313" key="4">
    <source>
        <dbReference type="Proteomes" id="UP000194003"/>
    </source>
</evidence>
<feature type="compositionally biased region" description="Basic and acidic residues" evidence="1">
    <location>
        <begin position="67"/>
        <end position="76"/>
    </location>
</feature>
<feature type="region of interest" description="Disordered" evidence="1">
    <location>
        <begin position="67"/>
        <end position="146"/>
    </location>
</feature>
<gene>
    <name evidence="3" type="ORF">MAIT1_03126</name>
</gene>
<organism evidence="3 4">
    <name type="scientific">Magnetofaba australis IT-1</name>
    <dbReference type="NCBI Taxonomy" id="1434232"/>
    <lineage>
        <taxon>Bacteria</taxon>
        <taxon>Pseudomonadati</taxon>
        <taxon>Pseudomonadota</taxon>
        <taxon>Magnetococcia</taxon>
        <taxon>Magnetococcales</taxon>
        <taxon>Magnetococcaceae</taxon>
        <taxon>Magnetofaba</taxon>
    </lineage>
</organism>
<evidence type="ECO:0000313" key="3">
    <source>
        <dbReference type="EMBL" id="OSM04998.1"/>
    </source>
</evidence>
<dbReference type="Proteomes" id="UP000194003">
    <property type="component" value="Unassembled WGS sequence"/>
</dbReference>
<dbReference type="OrthoDB" id="178549at2"/>
<keyword evidence="4" id="KW-1185">Reference proteome</keyword>
<dbReference type="EMBL" id="LVJN01000018">
    <property type="protein sequence ID" value="OSM04998.1"/>
    <property type="molecule type" value="Genomic_DNA"/>
</dbReference>
<comment type="caution">
    <text evidence="3">The sequence shown here is derived from an EMBL/GenBank/DDBJ whole genome shotgun (WGS) entry which is preliminary data.</text>
</comment>
<proteinExistence type="predicted"/>
<evidence type="ECO:0000256" key="2">
    <source>
        <dbReference type="SAM" id="Phobius"/>
    </source>
</evidence>
<accession>A0A1Y2K6M2</accession>
<evidence type="ECO:0000256" key="1">
    <source>
        <dbReference type="SAM" id="MobiDB-lite"/>
    </source>
</evidence>
<reference evidence="3 4" key="1">
    <citation type="journal article" date="2016" name="BMC Genomics">
        <title>Combined genomic and structural analyses of a cultured magnetotactic bacterium reveals its niche adaptation to a dynamic environment.</title>
        <authorList>
            <person name="Araujo A.C."/>
            <person name="Morillo V."/>
            <person name="Cypriano J."/>
            <person name="Teixeira L.C."/>
            <person name="Leao P."/>
            <person name="Lyra S."/>
            <person name="Almeida L.G."/>
            <person name="Bazylinski D.A."/>
            <person name="Vasconcellos A.T."/>
            <person name="Abreu F."/>
            <person name="Lins U."/>
        </authorList>
    </citation>
    <scope>NUCLEOTIDE SEQUENCE [LARGE SCALE GENOMIC DNA]</scope>
    <source>
        <strain evidence="3 4">IT-1</strain>
    </source>
</reference>
<protein>
    <submittedName>
        <fullName evidence="3">Uncharacterized protein</fullName>
    </submittedName>
</protein>